<proteinExistence type="predicted"/>
<evidence type="ECO:0000313" key="2">
    <source>
        <dbReference type="Proteomes" id="UP000291338"/>
    </source>
</evidence>
<sequence length="76" mass="8781">MTKSFLSPLDALSRNEVSQCEEVEAWMPTGRSFMDEFLHVIKLKCLSPPWLPSPTRQRFKLKADSEQYIDSETSSE</sequence>
<comment type="caution">
    <text evidence="1">The sequence shown here is derived from an EMBL/GenBank/DDBJ whole genome shotgun (WGS) entry which is preliminary data.</text>
</comment>
<organism evidence="1 2">
    <name type="scientific">Pseudoalteromonas phenolica</name>
    <dbReference type="NCBI Taxonomy" id="161398"/>
    <lineage>
        <taxon>Bacteria</taxon>
        <taxon>Pseudomonadati</taxon>
        <taxon>Pseudomonadota</taxon>
        <taxon>Gammaproteobacteria</taxon>
        <taxon>Alteromonadales</taxon>
        <taxon>Pseudoalteromonadaceae</taxon>
        <taxon>Pseudoalteromonas</taxon>
    </lineage>
</organism>
<name>A0A4Q7IJN6_9GAMM</name>
<accession>A0A4Q7IJN6</accession>
<protein>
    <submittedName>
        <fullName evidence="1">Uncharacterized protein</fullName>
    </submittedName>
</protein>
<dbReference type="AlphaFoldDB" id="A0A4Q7IJN6"/>
<evidence type="ECO:0000313" key="1">
    <source>
        <dbReference type="EMBL" id="RZQ51825.1"/>
    </source>
</evidence>
<reference evidence="1 2" key="1">
    <citation type="submission" date="2018-01" db="EMBL/GenBank/DDBJ databases">
        <title>Co-occurrence of chitin degradation, pigmentation and bioactivity in marine Pseudoalteromonas.</title>
        <authorList>
            <person name="Paulsen S."/>
            <person name="Gram L."/>
            <person name="Machado H."/>
        </authorList>
    </citation>
    <scope>NUCLEOTIDE SEQUENCE [LARGE SCALE GENOMIC DNA]</scope>
    <source>
        <strain evidence="1 2">S3898</strain>
    </source>
</reference>
<gene>
    <name evidence="1" type="ORF">C1E23_17325</name>
</gene>
<dbReference type="Proteomes" id="UP000291338">
    <property type="component" value="Unassembled WGS sequence"/>
</dbReference>
<dbReference type="EMBL" id="PPSX01000077">
    <property type="protein sequence ID" value="RZQ51825.1"/>
    <property type="molecule type" value="Genomic_DNA"/>
</dbReference>